<keyword evidence="2" id="KW-1185">Reference proteome</keyword>
<evidence type="ECO:0000313" key="1">
    <source>
        <dbReference type="EMBL" id="KAH6933557.1"/>
    </source>
</evidence>
<proteinExistence type="predicted"/>
<dbReference type="Proteomes" id="UP000821845">
    <property type="component" value="Chromosome 4"/>
</dbReference>
<evidence type="ECO:0000313" key="2">
    <source>
        <dbReference type="Proteomes" id="UP000821845"/>
    </source>
</evidence>
<name>A0ACB7SEF1_HYAAI</name>
<comment type="caution">
    <text evidence="1">The sequence shown here is derived from an EMBL/GenBank/DDBJ whole genome shotgun (WGS) entry which is preliminary data.</text>
</comment>
<accession>A0ACB7SEF1</accession>
<sequence length="613" mass="65550">MVCLQCELRAFPVLLHSIQLVGALPRRSVGRCHCESTPRAPYEREVGTVAVAVFSEPPEQNDPKPQVVNLSHEPVDNLAEKPQVLFGSEREPAKNLDEKPQVVNPDLDPVGNYKEKPNTLKATYPDTSTKIQERPQVPPRVPLPARPYGERDPVPQIPVPPSQSTISNAHRPPYGGNKRCFYKSERYEHGDSVETPEPCLNCTCQKGVLVCYLRVCPTIGTPAPGCFTAREAGQCCPNVFCSGDKKSETTTTPPPPTDDDYYDYPATIDYDAETTTTTTTTTTRRPVTTSTRRYSFAPKPFKRPYDSGLEEVELSARTPSVIVEQTEQSTTAEDDVATTVTELPSTTTTTEAATQTSTEATTTRRPATTFVPTTTTRQRPAGTSFPPDDVVVTVTAMGITPTATTSLPEATTTASVGLSGSDDHDQVTLMSDPPANTPNTPQRPAQTDASIPPTRAPSTTATAMNEEARTPASPVGQASSSSNRPEVIEGGTKVAVSATTVATTTGGSTVAFTTASPFDSNEALADAGYVAGTTSPNEVAAPVRKPLTDDEPVNSVEDALHGGGRDSIMFVSSTPMPFELHHSFDLQDLNSVSGGKPRGFEDERDAIVYSAAT</sequence>
<gene>
    <name evidence="1" type="ORF">HPB50_016280</name>
</gene>
<dbReference type="EMBL" id="CM023484">
    <property type="protein sequence ID" value="KAH6933557.1"/>
    <property type="molecule type" value="Genomic_DNA"/>
</dbReference>
<reference evidence="1" key="1">
    <citation type="submission" date="2020-05" db="EMBL/GenBank/DDBJ databases">
        <title>Large-scale comparative analyses of tick genomes elucidate their genetic diversity and vector capacities.</title>
        <authorList>
            <person name="Jia N."/>
            <person name="Wang J."/>
            <person name="Shi W."/>
            <person name="Du L."/>
            <person name="Sun Y."/>
            <person name="Zhan W."/>
            <person name="Jiang J."/>
            <person name="Wang Q."/>
            <person name="Zhang B."/>
            <person name="Ji P."/>
            <person name="Sakyi L.B."/>
            <person name="Cui X."/>
            <person name="Yuan T."/>
            <person name="Jiang B."/>
            <person name="Yang W."/>
            <person name="Lam T.T.-Y."/>
            <person name="Chang Q."/>
            <person name="Ding S."/>
            <person name="Wang X."/>
            <person name="Zhu J."/>
            <person name="Ruan X."/>
            <person name="Zhao L."/>
            <person name="Wei J."/>
            <person name="Que T."/>
            <person name="Du C."/>
            <person name="Cheng J."/>
            <person name="Dai P."/>
            <person name="Han X."/>
            <person name="Huang E."/>
            <person name="Gao Y."/>
            <person name="Liu J."/>
            <person name="Shao H."/>
            <person name="Ye R."/>
            <person name="Li L."/>
            <person name="Wei W."/>
            <person name="Wang X."/>
            <person name="Wang C."/>
            <person name="Yang T."/>
            <person name="Huo Q."/>
            <person name="Li W."/>
            <person name="Guo W."/>
            <person name="Chen H."/>
            <person name="Zhou L."/>
            <person name="Ni X."/>
            <person name="Tian J."/>
            <person name="Zhou Y."/>
            <person name="Sheng Y."/>
            <person name="Liu T."/>
            <person name="Pan Y."/>
            <person name="Xia L."/>
            <person name="Li J."/>
            <person name="Zhao F."/>
            <person name="Cao W."/>
        </authorList>
    </citation>
    <scope>NUCLEOTIDE SEQUENCE</scope>
    <source>
        <strain evidence="1">Hyas-2018</strain>
    </source>
</reference>
<protein>
    <submittedName>
        <fullName evidence="1">Uncharacterized protein</fullName>
    </submittedName>
</protein>
<organism evidence="1 2">
    <name type="scientific">Hyalomma asiaticum</name>
    <name type="common">Tick</name>
    <dbReference type="NCBI Taxonomy" id="266040"/>
    <lineage>
        <taxon>Eukaryota</taxon>
        <taxon>Metazoa</taxon>
        <taxon>Ecdysozoa</taxon>
        <taxon>Arthropoda</taxon>
        <taxon>Chelicerata</taxon>
        <taxon>Arachnida</taxon>
        <taxon>Acari</taxon>
        <taxon>Parasitiformes</taxon>
        <taxon>Ixodida</taxon>
        <taxon>Ixodoidea</taxon>
        <taxon>Ixodidae</taxon>
        <taxon>Hyalomminae</taxon>
        <taxon>Hyalomma</taxon>
    </lineage>
</organism>